<dbReference type="RefSeq" id="WP_067631444.1">
    <property type="nucleotide sequence ID" value="NZ_CP013213.1"/>
</dbReference>
<comment type="catalytic activity">
    <reaction evidence="1">
        <text>1,6-anhydro-N-acetyl-beta-muramate + ATP + H2O = N-acetyl-D-muramate 6-phosphate + ADP + H(+)</text>
        <dbReference type="Rhea" id="RHEA:24952"/>
        <dbReference type="ChEBI" id="CHEBI:15377"/>
        <dbReference type="ChEBI" id="CHEBI:15378"/>
        <dbReference type="ChEBI" id="CHEBI:30616"/>
        <dbReference type="ChEBI" id="CHEBI:58690"/>
        <dbReference type="ChEBI" id="CHEBI:58722"/>
        <dbReference type="ChEBI" id="CHEBI:456216"/>
        <dbReference type="EC" id="2.7.1.170"/>
    </reaction>
</comment>
<dbReference type="EMBL" id="CP013213">
    <property type="protein sequence ID" value="AMC93039.1"/>
    <property type="molecule type" value="Genomic_DNA"/>
</dbReference>
<comment type="similarity">
    <text evidence="1">Belongs to the anhydro-N-acetylmuramic acid kinase family.</text>
</comment>
<dbReference type="GO" id="GO:0016301">
    <property type="term" value="F:kinase activity"/>
    <property type="evidence" value="ECO:0007669"/>
    <property type="project" value="UniProtKB-KW"/>
</dbReference>
<keyword evidence="1" id="KW-0547">Nucleotide-binding</keyword>
<evidence type="ECO:0000256" key="1">
    <source>
        <dbReference type="HAMAP-Rule" id="MF_01270"/>
    </source>
</evidence>
<dbReference type="STRING" id="1514105.AOC36_03285"/>
<dbReference type="InterPro" id="IPR043129">
    <property type="entry name" value="ATPase_NBD"/>
</dbReference>
<dbReference type="HAMAP" id="MF_01270">
    <property type="entry name" value="AnhMurNAc_kinase"/>
    <property type="match status" value="1"/>
</dbReference>
<name>A0A0X8GZ07_9FIRM</name>
<dbReference type="Proteomes" id="UP000063781">
    <property type="component" value="Chromosome"/>
</dbReference>
<dbReference type="GO" id="GO:0016773">
    <property type="term" value="F:phosphotransferase activity, alcohol group as acceptor"/>
    <property type="evidence" value="ECO:0007669"/>
    <property type="project" value="UniProtKB-UniRule"/>
</dbReference>
<dbReference type="GO" id="GO:0009254">
    <property type="term" value="P:peptidoglycan turnover"/>
    <property type="evidence" value="ECO:0007669"/>
    <property type="project" value="UniProtKB-UniRule"/>
</dbReference>
<dbReference type="SUPFAM" id="SSF53067">
    <property type="entry name" value="Actin-like ATPase domain"/>
    <property type="match status" value="1"/>
</dbReference>
<keyword evidence="1" id="KW-0067">ATP-binding</keyword>
<dbReference type="PANTHER" id="PTHR30605">
    <property type="entry name" value="ANHYDRO-N-ACETYLMURAMIC ACID KINASE"/>
    <property type="match status" value="1"/>
</dbReference>
<keyword evidence="1" id="KW-0808">Transferase</keyword>
<comment type="function">
    <text evidence="1">Catalyzes the specific phosphorylation of 1,6-anhydro-N-acetylmuramic acid (anhMurNAc) with the simultaneous cleavage of the 1,6-anhydro ring, generating MurNAc-6-P. Is required for the utilization of anhMurNAc either imported from the medium or derived from its own cell wall murein, and thus plays a role in cell wall recycling.</text>
</comment>
<dbReference type="GO" id="GO:0005524">
    <property type="term" value="F:ATP binding"/>
    <property type="evidence" value="ECO:0007669"/>
    <property type="project" value="UniProtKB-UniRule"/>
</dbReference>
<dbReference type="PANTHER" id="PTHR30605:SF0">
    <property type="entry name" value="ANHYDRO-N-ACETYLMURAMIC ACID KINASE"/>
    <property type="match status" value="1"/>
</dbReference>
<keyword evidence="1" id="KW-0418">Kinase</keyword>
<dbReference type="NCBIfam" id="NF007142">
    <property type="entry name" value="PRK09585.2-1"/>
    <property type="match status" value="1"/>
</dbReference>
<dbReference type="GO" id="GO:0006040">
    <property type="term" value="P:amino sugar metabolic process"/>
    <property type="evidence" value="ECO:0007669"/>
    <property type="project" value="InterPro"/>
</dbReference>
<dbReference type="OrthoDB" id="9763949at2"/>
<sequence length="384" mass="42631">MLFHDKDTVIGLGIMSGTSLDGIDVASVLFDKGRCTLRHFESYPIDDDLKQKILDACNPETSGVDTICSLNFELGKTIAQCVETFQHTYHEPLDFIATHGQTLYHIPSSTDHLVRSTLQIGEPSYLAYQFGVPVVSNFRVMDMVAGGEGAPLVPFTEKILFYDEQVTTCIQNIGGIGNVSVISKDKQKEVIAFDTGPGNMWMNAAMQAFYKKPYDKDGAIAQMGSEIPELMQDLICDPYFNITPPKSTGREYFSEAKVHAFCKRYCDRQEDLIHTLTKFTAYSIYRSYQDYILPHETIDRIVLCGGGAYNKTLVSMIQAYFKNNALSVVTMEDLGYSSDAKEALAFALLGYNTLLGNVNNCPSATGAKEQVICGMITPPHRRNT</sequence>
<accession>A0A0X8GZ07</accession>
<comment type="pathway">
    <text evidence="1">Amino-sugar metabolism; 1,6-anhydro-N-acetylmuramate degradation.</text>
</comment>
<reference evidence="2 3" key="1">
    <citation type="submission" date="2015-10" db="EMBL/GenBank/DDBJ databases">
        <title>Erysipelothrix larvae sp. LV19 isolated from the larval gut of the rhinoceros beetle, Trypoxylus dichotomus.</title>
        <authorList>
            <person name="Lim S."/>
            <person name="Kim B.-C."/>
        </authorList>
    </citation>
    <scope>NUCLEOTIDE SEQUENCE [LARGE SCALE GENOMIC DNA]</scope>
    <source>
        <strain evidence="2 3">LV19</strain>
    </source>
</reference>
<dbReference type="KEGG" id="erl:AOC36_03285"/>
<feature type="binding site" evidence="1">
    <location>
        <begin position="17"/>
        <end position="24"/>
    </location>
    <ligand>
        <name>ATP</name>
        <dbReference type="ChEBI" id="CHEBI:30616"/>
    </ligand>
</feature>
<dbReference type="Gene3D" id="3.30.420.40">
    <property type="match status" value="2"/>
</dbReference>
<dbReference type="UniPathway" id="UPA00544"/>
<dbReference type="NCBIfam" id="NF007148">
    <property type="entry name" value="PRK09585.3-2"/>
    <property type="match status" value="1"/>
</dbReference>
<keyword evidence="3" id="KW-1185">Reference proteome</keyword>
<dbReference type="EC" id="2.7.1.170" evidence="1"/>
<gene>
    <name evidence="1" type="primary">anmK</name>
    <name evidence="2" type="ORF">AOC36_03285</name>
</gene>
<evidence type="ECO:0000313" key="3">
    <source>
        <dbReference type="Proteomes" id="UP000063781"/>
    </source>
</evidence>
<dbReference type="CDD" id="cd24050">
    <property type="entry name" value="ASKHA_NBD_ANMK"/>
    <property type="match status" value="1"/>
</dbReference>
<dbReference type="InterPro" id="IPR005338">
    <property type="entry name" value="Anhydro_N_Ac-Mur_kinase"/>
</dbReference>
<dbReference type="AlphaFoldDB" id="A0A0X8GZ07"/>
<dbReference type="Pfam" id="PF03702">
    <property type="entry name" value="AnmK"/>
    <property type="match status" value="1"/>
</dbReference>
<protein>
    <recommendedName>
        <fullName evidence="1">Anhydro-N-acetylmuramic acid kinase</fullName>
        <ecNumber evidence="1">2.7.1.170</ecNumber>
    </recommendedName>
    <alternativeName>
        <fullName evidence="1">AnhMurNAc kinase</fullName>
    </alternativeName>
</protein>
<keyword evidence="1" id="KW-0119">Carbohydrate metabolism</keyword>
<dbReference type="GO" id="GO:0097175">
    <property type="term" value="P:1,6-anhydro-N-acetyl-beta-muramic acid catabolic process"/>
    <property type="evidence" value="ECO:0007669"/>
    <property type="project" value="UniProtKB-UniRule"/>
</dbReference>
<comment type="pathway">
    <text evidence="1">Cell wall biogenesis; peptidoglycan recycling.</text>
</comment>
<dbReference type="UniPathway" id="UPA00343"/>
<evidence type="ECO:0000313" key="2">
    <source>
        <dbReference type="EMBL" id="AMC93039.1"/>
    </source>
</evidence>
<organism evidence="2 3">
    <name type="scientific">Erysipelothrix larvae</name>
    <dbReference type="NCBI Taxonomy" id="1514105"/>
    <lineage>
        <taxon>Bacteria</taxon>
        <taxon>Bacillati</taxon>
        <taxon>Bacillota</taxon>
        <taxon>Erysipelotrichia</taxon>
        <taxon>Erysipelotrichales</taxon>
        <taxon>Erysipelotrichaceae</taxon>
        <taxon>Erysipelothrix</taxon>
    </lineage>
</organism>
<proteinExistence type="inferred from homology"/>